<dbReference type="HOGENOM" id="CLU_1306852_0_0_1"/>
<evidence type="ECO:0000256" key="1">
    <source>
        <dbReference type="ARBA" id="ARBA00022679"/>
    </source>
</evidence>
<evidence type="ECO:0000313" key="4">
    <source>
        <dbReference type="Proteomes" id="UP000001449"/>
    </source>
</evidence>
<gene>
    <name evidence="3" type="ORF">THAPSDRAFT_20569</name>
</gene>
<dbReference type="EMBL" id="CM000638">
    <property type="protein sequence ID" value="EED96170.1"/>
    <property type="molecule type" value="Genomic_DNA"/>
</dbReference>
<dbReference type="KEGG" id="tps:THAPSDRAFT_20569"/>
<dbReference type="AlphaFoldDB" id="B8BSQ4"/>
<organism evidence="3 4">
    <name type="scientific">Thalassiosira pseudonana</name>
    <name type="common">Marine diatom</name>
    <name type="synonym">Cyclotella nana</name>
    <dbReference type="NCBI Taxonomy" id="35128"/>
    <lineage>
        <taxon>Eukaryota</taxon>
        <taxon>Sar</taxon>
        <taxon>Stramenopiles</taxon>
        <taxon>Ochrophyta</taxon>
        <taxon>Bacillariophyta</taxon>
        <taxon>Coscinodiscophyceae</taxon>
        <taxon>Thalassiosirophycidae</taxon>
        <taxon>Thalassiosirales</taxon>
        <taxon>Thalassiosiraceae</taxon>
        <taxon>Thalassiosira</taxon>
    </lineage>
</organism>
<dbReference type="PaxDb" id="35128-Thaps20569"/>
<evidence type="ECO:0000313" key="3">
    <source>
        <dbReference type="EMBL" id="EED96170.1"/>
    </source>
</evidence>
<protein>
    <recommendedName>
        <fullName evidence="2">N-acetyltransferase domain-containing protein</fullName>
    </recommendedName>
</protein>
<dbReference type="PROSITE" id="PS51186">
    <property type="entry name" value="GNAT"/>
    <property type="match status" value="1"/>
</dbReference>
<evidence type="ECO:0000259" key="2">
    <source>
        <dbReference type="PROSITE" id="PS51186"/>
    </source>
</evidence>
<dbReference type="GO" id="GO:0031415">
    <property type="term" value="C:NatA complex"/>
    <property type="evidence" value="ECO:0000318"/>
    <property type="project" value="GO_Central"/>
</dbReference>
<dbReference type="OMA" id="VDACCEN"/>
<dbReference type="eggNOG" id="ENOG502SAFT">
    <property type="taxonomic scope" value="Eukaryota"/>
</dbReference>
<dbReference type="InterPro" id="IPR016181">
    <property type="entry name" value="Acyl_CoA_acyltransferase"/>
</dbReference>
<name>B8BSQ4_THAPS</name>
<dbReference type="Pfam" id="PF00583">
    <property type="entry name" value="Acetyltransf_1"/>
    <property type="match status" value="1"/>
</dbReference>
<accession>B8BSQ4</accession>
<dbReference type="PANTHER" id="PTHR13947">
    <property type="entry name" value="GNAT FAMILY N-ACETYLTRANSFERASE"/>
    <property type="match status" value="1"/>
</dbReference>
<dbReference type="GO" id="GO:0008080">
    <property type="term" value="F:N-acetyltransferase activity"/>
    <property type="evidence" value="ECO:0000318"/>
    <property type="project" value="GO_Central"/>
</dbReference>
<dbReference type="STRING" id="35128.B8BSQ4"/>
<dbReference type="PANTHER" id="PTHR13947:SF37">
    <property type="entry name" value="LD18367P"/>
    <property type="match status" value="1"/>
</dbReference>
<dbReference type="InParanoid" id="B8BSQ4"/>
<dbReference type="CDD" id="cd04301">
    <property type="entry name" value="NAT_SF"/>
    <property type="match status" value="1"/>
</dbReference>
<keyword evidence="4" id="KW-1185">Reference proteome</keyword>
<dbReference type="GO" id="GO:0007064">
    <property type="term" value="P:mitotic sister chromatid cohesion"/>
    <property type="evidence" value="ECO:0000318"/>
    <property type="project" value="GO_Central"/>
</dbReference>
<proteinExistence type="predicted"/>
<dbReference type="RefSeq" id="XP_002286529.1">
    <property type="nucleotide sequence ID" value="XM_002286493.1"/>
</dbReference>
<reference evidence="3 4" key="2">
    <citation type="journal article" date="2008" name="Nature">
        <title>The Phaeodactylum genome reveals the evolutionary history of diatom genomes.</title>
        <authorList>
            <person name="Bowler C."/>
            <person name="Allen A.E."/>
            <person name="Badger J.H."/>
            <person name="Grimwood J."/>
            <person name="Jabbari K."/>
            <person name="Kuo A."/>
            <person name="Maheswari U."/>
            <person name="Martens C."/>
            <person name="Maumus F."/>
            <person name="Otillar R.P."/>
            <person name="Rayko E."/>
            <person name="Salamov A."/>
            <person name="Vandepoele K."/>
            <person name="Beszteri B."/>
            <person name="Gruber A."/>
            <person name="Heijde M."/>
            <person name="Katinka M."/>
            <person name="Mock T."/>
            <person name="Valentin K."/>
            <person name="Verret F."/>
            <person name="Berges J.A."/>
            <person name="Brownlee C."/>
            <person name="Cadoret J.P."/>
            <person name="Chiovitti A."/>
            <person name="Choi C.J."/>
            <person name="Coesel S."/>
            <person name="De Martino A."/>
            <person name="Detter J.C."/>
            <person name="Durkin C."/>
            <person name="Falciatore A."/>
            <person name="Fournet J."/>
            <person name="Haruta M."/>
            <person name="Huysman M.J."/>
            <person name="Jenkins B.D."/>
            <person name="Jiroutova K."/>
            <person name="Jorgensen R.E."/>
            <person name="Joubert Y."/>
            <person name="Kaplan A."/>
            <person name="Kroger N."/>
            <person name="Kroth P.G."/>
            <person name="La Roche J."/>
            <person name="Lindquist E."/>
            <person name="Lommer M."/>
            <person name="Martin-Jezequel V."/>
            <person name="Lopez P.J."/>
            <person name="Lucas S."/>
            <person name="Mangogna M."/>
            <person name="McGinnis K."/>
            <person name="Medlin L.K."/>
            <person name="Montsant A."/>
            <person name="Oudot-Le Secq M.P."/>
            <person name="Napoli C."/>
            <person name="Obornik M."/>
            <person name="Parker M.S."/>
            <person name="Petit J.L."/>
            <person name="Porcel B.M."/>
            <person name="Poulsen N."/>
            <person name="Robison M."/>
            <person name="Rychlewski L."/>
            <person name="Rynearson T.A."/>
            <person name="Schmutz J."/>
            <person name="Shapiro H."/>
            <person name="Siaut M."/>
            <person name="Stanley M."/>
            <person name="Sussman M.R."/>
            <person name="Taylor A.R."/>
            <person name="Vardi A."/>
            <person name="von Dassow P."/>
            <person name="Vyverman W."/>
            <person name="Willis A."/>
            <person name="Wyrwicz L.S."/>
            <person name="Rokhsar D.S."/>
            <person name="Weissenbach J."/>
            <person name="Armbrust E.V."/>
            <person name="Green B.R."/>
            <person name="Van de Peer Y."/>
            <person name="Grigoriev I.V."/>
        </authorList>
    </citation>
    <scope>NUCLEOTIDE SEQUENCE [LARGE SCALE GENOMIC DNA]</scope>
    <source>
        <strain evidence="3 4">CCMP1335</strain>
    </source>
</reference>
<dbReference type="SUPFAM" id="SSF55729">
    <property type="entry name" value="Acyl-CoA N-acyltransferases (Nat)"/>
    <property type="match status" value="1"/>
</dbReference>
<feature type="domain" description="N-acetyltransferase" evidence="2">
    <location>
        <begin position="18"/>
        <end position="208"/>
    </location>
</feature>
<dbReference type="GeneID" id="7449791"/>
<dbReference type="InterPro" id="IPR000182">
    <property type="entry name" value="GNAT_dom"/>
</dbReference>
<sequence>MTTAEIVSQVLPSPSAAIRIQALSEEHFAGTLSLMNQFVRDRFRKRLCCILPLGLFPTTMYEFRRMYRTEDALSTTAIAVREADGKLVGFAQMTDRTMARDPVSSCLHTLDDDECYIEMMSVSPEIRGAGIGTRLLEFCEARARERGAKKLTLGVVAGNPAKRLYVRFGFKDVRQSCLSEVTSFVSLFSLFGLPHWVPGGTIMEKIFDEEEEPSLPDSQ</sequence>
<reference evidence="3 4" key="1">
    <citation type="journal article" date="2004" name="Science">
        <title>The genome of the diatom Thalassiosira pseudonana: ecology, evolution, and metabolism.</title>
        <authorList>
            <person name="Armbrust E.V."/>
            <person name="Berges J.A."/>
            <person name="Bowler C."/>
            <person name="Green B.R."/>
            <person name="Martinez D."/>
            <person name="Putnam N.H."/>
            <person name="Zhou S."/>
            <person name="Allen A.E."/>
            <person name="Apt K.E."/>
            <person name="Bechner M."/>
            <person name="Brzezinski M.A."/>
            <person name="Chaal B.K."/>
            <person name="Chiovitti A."/>
            <person name="Davis A.K."/>
            <person name="Demarest M.S."/>
            <person name="Detter J.C."/>
            <person name="Glavina T."/>
            <person name="Goodstein D."/>
            <person name="Hadi M.Z."/>
            <person name="Hellsten U."/>
            <person name="Hildebrand M."/>
            <person name="Jenkins B.D."/>
            <person name="Jurka J."/>
            <person name="Kapitonov V.V."/>
            <person name="Kroger N."/>
            <person name="Lau W.W."/>
            <person name="Lane T.W."/>
            <person name="Larimer F.W."/>
            <person name="Lippmeier J.C."/>
            <person name="Lucas S."/>
            <person name="Medina M."/>
            <person name="Montsant A."/>
            <person name="Obornik M."/>
            <person name="Parker M.S."/>
            <person name="Palenik B."/>
            <person name="Pazour G.J."/>
            <person name="Richardson P.M."/>
            <person name="Rynearson T.A."/>
            <person name="Saito M.A."/>
            <person name="Schwartz D.C."/>
            <person name="Thamatrakoln K."/>
            <person name="Valentin K."/>
            <person name="Vardi A."/>
            <person name="Wilkerson F.P."/>
            <person name="Rokhsar D.S."/>
        </authorList>
    </citation>
    <scope>NUCLEOTIDE SEQUENCE [LARGE SCALE GENOMIC DNA]</scope>
    <source>
        <strain evidence="3 4">CCMP1335</strain>
    </source>
</reference>
<dbReference type="Gene3D" id="3.40.630.30">
    <property type="match status" value="1"/>
</dbReference>
<keyword evidence="1" id="KW-0808">Transferase</keyword>
<dbReference type="InterPro" id="IPR050769">
    <property type="entry name" value="NAT_camello-type"/>
</dbReference>
<dbReference type="Proteomes" id="UP000001449">
    <property type="component" value="Chromosome 1"/>
</dbReference>